<dbReference type="RefSeq" id="WP_137334567.1">
    <property type="nucleotide sequence ID" value="NZ_CP040077.1"/>
</dbReference>
<evidence type="ECO:0000313" key="10">
    <source>
        <dbReference type="Proteomes" id="UP000298656"/>
    </source>
</evidence>
<dbReference type="InterPro" id="IPR032282">
    <property type="entry name" value="HAGH_C"/>
</dbReference>
<dbReference type="GO" id="GO:0019243">
    <property type="term" value="P:methylglyoxal catabolic process to D-lactate via S-lactoyl-glutathione"/>
    <property type="evidence" value="ECO:0007669"/>
    <property type="project" value="UniProtKB-UniRule"/>
</dbReference>
<keyword evidence="5 7" id="KW-0378">Hydrolase</keyword>
<feature type="binding site" evidence="7">
    <location>
        <position position="166"/>
    </location>
    <ligand>
        <name>Zn(2+)</name>
        <dbReference type="ChEBI" id="CHEBI:29105"/>
        <label>2</label>
    </ligand>
</feature>
<comment type="cofactor">
    <cofactor evidence="7">
        <name>Zn(2+)</name>
        <dbReference type="ChEBI" id="CHEBI:29105"/>
    </cofactor>
    <text evidence="7">Binds 2 Zn(2+) ions per subunit.</text>
</comment>
<keyword evidence="10" id="KW-1185">Reference proteome</keyword>
<dbReference type="PIRSF" id="PIRSF005457">
    <property type="entry name" value="Glx"/>
    <property type="match status" value="1"/>
</dbReference>
<dbReference type="Pfam" id="PF00753">
    <property type="entry name" value="Lactamase_B"/>
    <property type="match status" value="1"/>
</dbReference>
<keyword evidence="4 7" id="KW-0479">Metal-binding</keyword>
<comment type="function">
    <text evidence="7">Thiolesterase that catalyzes the hydrolysis of S-D-lactoyl-glutathione to form glutathione and D-lactic acid.</text>
</comment>
<feature type="domain" description="Metallo-beta-lactamase" evidence="8">
    <location>
        <begin position="12"/>
        <end position="166"/>
    </location>
</feature>
<dbReference type="HAMAP" id="MF_01374">
    <property type="entry name" value="Glyoxalase_2"/>
    <property type="match status" value="1"/>
</dbReference>
<comment type="subunit">
    <text evidence="7">Monomer.</text>
</comment>
<comment type="similarity">
    <text evidence="3 7">Belongs to the metallo-beta-lactamase superfamily. Glyoxalase II family.</text>
</comment>
<feature type="binding site" evidence="7">
    <location>
        <position position="128"/>
    </location>
    <ligand>
        <name>Zn(2+)</name>
        <dbReference type="ChEBI" id="CHEBI:29105"/>
        <label>2</label>
    </ligand>
</feature>
<evidence type="ECO:0000256" key="7">
    <source>
        <dbReference type="HAMAP-Rule" id="MF_01374"/>
    </source>
</evidence>
<comment type="pathway">
    <text evidence="2 7">Secondary metabolite metabolism; methylglyoxal degradation; (R)-lactate from methylglyoxal: step 2/2.</text>
</comment>
<accession>A0A4P8IWD0</accession>
<feature type="binding site" evidence="7">
    <location>
        <position position="53"/>
    </location>
    <ligand>
        <name>Zn(2+)</name>
        <dbReference type="ChEBI" id="CHEBI:29105"/>
        <label>1</label>
    </ligand>
</feature>
<dbReference type="InterPro" id="IPR035680">
    <property type="entry name" value="Clx_II_MBL"/>
</dbReference>
<evidence type="ECO:0000256" key="6">
    <source>
        <dbReference type="ARBA" id="ARBA00022833"/>
    </source>
</evidence>
<feature type="binding site" evidence="7">
    <location>
        <position position="55"/>
    </location>
    <ligand>
        <name>Zn(2+)</name>
        <dbReference type="ChEBI" id="CHEBI:29105"/>
        <label>1</label>
    </ligand>
</feature>
<dbReference type="SMART" id="SM00849">
    <property type="entry name" value="Lactamase_B"/>
    <property type="match status" value="1"/>
</dbReference>
<dbReference type="UniPathway" id="UPA00619">
    <property type="reaction ID" value="UER00676"/>
</dbReference>
<evidence type="ECO:0000256" key="2">
    <source>
        <dbReference type="ARBA" id="ARBA00004963"/>
    </source>
</evidence>
<dbReference type="EMBL" id="CP040077">
    <property type="protein sequence ID" value="QCP51793.1"/>
    <property type="molecule type" value="Genomic_DNA"/>
</dbReference>
<dbReference type="EC" id="3.1.2.6" evidence="7"/>
<dbReference type="Proteomes" id="UP000298656">
    <property type="component" value="Chromosome 1"/>
</dbReference>
<dbReference type="SUPFAM" id="SSF56281">
    <property type="entry name" value="Metallo-hydrolase/oxidoreductase"/>
    <property type="match status" value="1"/>
</dbReference>
<feature type="binding site" evidence="7">
    <location>
        <position position="111"/>
    </location>
    <ligand>
        <name>Zn(2+)</name>
        <dbReference type="ChEBI" id="CHEBI:29105"/>
        <label>1</label>
    </ligand>
</feature>
<dbReference type="KEGG" id="tvl:FAZ95_15135"/>
<evidence type="ECO:0000259" key="8">
    <source>
        <dbReference type="SMART" id="SM00849"/>
    </source>
</evidence>
<dbReference type="CDD" id="cd07723">
    <property type="entry name" value="hydroxyacylglutathione_hydrolase_MBL-fold"/>
    <property type="match status" value="1"/>
</dbReference>
<proteinExistence type="inferred from homology"/>
<name>A0A4P8IWD0_9BURK</name>
<dbReference type="InterPro" id="IPR017782">
    <property type="entry name" value="Hydroxyacylglutathione_Hdrlase"/>
</dbReference>
<reference evidence="9 10" key="1">
    <citation type="submission" date="2019-05" db="EMBL/GenBank/DDBJ databases">
        <title>Burkholderia sp. DHOD12, isolated from subtropical forest soil.</title>
        <authorList>
            <person name="Gao Z.-H."/>
            <person name="Qiu L.-H."/>
        </authorList>
    </citation>
    <scope>NUCLEOTIDE SEQUENCE [LARGE SCALE GENOMIC DNA]</scope>
    <source>
        <strain evidence="9 10">DHOD12</strain>
    </source>
</reference>
<dbReference type="GO" id="GO:0046872">
    <property type="term" value="F:metal ion binding"/>
    <property type="evidence" value="ECO:0007669"/>
    <property type="project" value="UniProtKB-KW"/>
</dbReference>
<dbReference type="AlphaFoldDB" id="A0A4P8IWD0"/>
<dbReference type="PANTHER" id="PTHR43705:SF1">
    <property type="entry name" value="HYDROXYACYLGLUTATHIONE HYDROLASE GLOB"/>
    <property type="match status" value="1"/>
</dbReference>
<evidence type="ECO:0000256" key="3">
    <source>
        <dbReference type="ARBA" id="ARBA00006759"/>
    </source>
</evidence>
<feature type="binding site" evidence="7">
    <location>
        <position position="128"/>
    </location>
    <ligand>
        <name>Zn(2+)</name>
        <dbReference type="ChEBI" id="CHEBI:29105"/>
        <label>1</label>
    </ligand>
</feature>
<dbReference type="GO" id="GO:0004416">
    <property type="term" value="F:hydroxyacylglutathione hydrolase activity"/>
    <property type="evidence" value="ECO:0007669"/>
    <property type="project" value="UniProtKB-UniRule"/>
</dbReference>
<protein>
    <recommendedName>
        <fullName evidence="7">Hydroxyacylglutathione hydrolase</fullName>
        <ecNumber evidence="7">3.1.2.6</ecNumber>
    </recommendedName>
    <alternativeName>
        <fullName evidence="7">Glyoxalase II</fullName>
        <shortName evidence="7">Glx II</shortName>
    </alternativeName>
</protein>
<dbReference type="InterPro" id="IPR036866">
    <property type="entry name" value="RibonucZ/Hydroxyglut_hydro"/>
</dbReference>
<keyword evidence="6 7" id="KW-0862">Zinc</keyword>
<feature type="binding site" evidence="7">
    <location>
        <position position="57"/>
    </location>
    <ligand>
        <name>Zn(2+)</name>
        <dbReference type="ChEBI" id="CHEBI:29105"/>
        <label>2</label>
    </ligand>
</feature>
<feature type="binding site" evidence="7">
    <location>
        <position position="58"/>
    </location>
    <ligand>
        <name>Zn(2+)</name>
        <dbReference type="ChEBI" id="CHEBI:29105"/>
        <label>2</label>
    </ligand>
</feature>
<dbReference type="OrthoDB" id="9802248at2"/>
<dbReference type="InterPro" id="IPR050110">
    <property type="entry name" value="Glyoxalase_II_hydrolase"/>
</dbReference>
<sequence>MREIFAIPAFHDNYIWVIRKGMSAAVVDPGDAGPVKEAITRLGLTLTAILTTHHHADHVGGVDELLASWPVPVYGPAAESINVVDHPVTHGDRVRLPDVDVDFVVLDVGGHTLGHIAYSGQGALFCGDTLFAGGCGRIFEGTASQMWNSLTRLATLPGDTQVYCAHEYTAANLRFALAVEPANAALQQRAQAVDQLRAAGLPTVPSTIAVELETNPFLRVKSPEVIAAAVGYSGGELLGDAEVFSALRDWKNVF</sequence>
<organism evidence="9 10">
    <name type="scientific">Trinickia violacea</name>
    <dbReference type="NCBI Taxonomy" id="2571746"/>
    <lineage>
        <taxon>Bacteria</taxon>
        <taxon>Pseudomonadati</taxon>
        <taxon>Pseudomonadota</taxon>
        <taxon>Betaproteobacteria</taxon>
        <taxon>Burkholderiales</taxon>
        <taxon>Burkholderiaceae</taxon>
        <taxon>Trinickia</taxon>
    </lineage>
</organism>
<dbReference type="PANTHER" id="PTHR43705">
    <property type="entry name" value="HYDROXYACYLGLUTATHIONE HYDROLASE"/>
    <property type="match status" value="1"/>
</dbReference>
<dbReference type="Gene3D" id="3.60.15.10">
    <property type="entry name" value="Ribonuclease Z/Hydroxyacylglutathione hydrolase-like"/>
    <property type="match status" value="1"/>
</dbReference>
<dbReference type="NCBIfam" id="TIGR03413">
    <property type="entry name" value="GSH_gloB"/>
    <property type="match status" value="1"/>
</dbReference>
<dbReference type="Pfam" id="PF16123">
    <property type="entry name" value="HAGH_C"/>
    <property type="match status" value="1"/>
</dbReference>
<comment type="catalytic activity">
    <reaction evidence="1 7">
        <text>an S-(2-hydroxyacyl)glutathione + H2O = a 2-hydroxy carboxylate + glutathione + H(+)</text>
        <dbReference type="Rhea" id="RHEA:21864"/>
        <dbReference type="ChEBI" id="CHEBI:15377"/>
        <dbReference type="ChEBI" id="CHEBI:15378"/>
        <dbReference type="ChEBI" id="CHEBI:57925"/>
        <dbReference type="ChEBI" id="CHEBI:58896"/>
        <dbReference type="ChEBI" id="CHEBI:71261"/>
        <dbReference type="EC" id="3.1.2.6"/>
    </reaction>
</comment>
<evidence type="ECO:0000256" key="1">
    <source>
        <dbReference type="ARBA" id="ARBA00001623"/>
    </source>
</evidence>
<evidence type="ECO:0000313" key="9">
    <source>
        <dbReference type="EMBL" id="QCP51793.1"/>
    </source>
</evidence>
<gene>
    <name evidence="7 9" type="primary">gloB</name>
    <name evidence="9" type="ORF">FAZ95_15135</name>
</gene>
<dbReference type="InterPro" id="IPR001279">
    <property type="entry name" value="Metallo-B-lactamas"/>
</dbReference>
<evidence type="ECO:0000256" key="5">
    <source>
        <dbReference type="ARBA" id="ARBA00022801"/>
    </source>
</evidence>
<evidence type="ECO:0000256" key="4">
    <source>
        <dbReference type="ARBA" id="ARBA00022723"/>
    </source>
</evidence>